<evidence type="ECO:0000256" key="10">
    <source>
        <dbReference type="SAM" id="Phobius"/>
    </source>
</evidence>
<dbReference type="GO" id="GO:0006886">
    <property type="term" value="P:intracellular protein transport"/>
    <property type="evidence" value="ECO:0007669"/>
    <property type="project" value="InterPro"/>
</dbReference>
<dbReference type="GeneID" id="39592284"/>
<dbReference type="GO" id="GO:0006605">
    <property type="term" value="P:protein targeting"/>
    <property type="evidence" value="ECO:0007669"/>
    <property type="project" value="InterPro"/>
</dbReference>
<evidence type="ECO:0000313" key="12">
    <source>
        <dbReference type="Proteomes" id="UP000279236"/>
    </source>
</evidence>
<dbReference type="EMBL" id="RSCE01000005">
    <property type="protein sequence ID" value="RSH82747.1"/>
    <property type="molecule type" value="Genomic_DNA"/>
</dbReference>
<keyword evidence="6" id="KW-0653">Protein transport</keyword>
<dbReference type="Gene3D" id="1.20.5.820">
    <property type="entry name" value="Preprotein translocase SecE subunit"/>
    <property type="match status" value="1"/>
</dbReference>
<dbReference type="Pfam" id="PF00584">
    <property type="entry name" value="SecE"/>
    <property type="match status" value="1"/>
</dbReference>
<dbReference type="GO" id="GO:0008320">
    <property type="term" value="F:protein transmembrane transporter activity"/>
    <property type="evidence" value="ECO:0007669"/>
    <property type="project" value="InterPro"/>
</dbReference>
<dbReference type="RefSeq" id="XP_028476979.1">
    <property type="nucleotide sequence ID" value="XM_028623086.1"/>
</dbReference>
<protein>
    <submittedName>
        <fullName evidence="11">Sec61p translocation complex subunit</fullName>
    </submittedName>
</protein>
<dbReference type="InterPro" id="IPR023391">
    <property type="entry name" value="Prot_translocase_SecE_dom_sf"/>
</dbReference>
<dbReference type="Proteomes" id="UP000279236">
    <property type="component" value="Unassembled WGS sequence"/>
</dbReference>
<dbReference type="InterPro" id="IPR001901">
    <property type="entry name" value="Translocase_SecE/Sec61-g"/>
</dbReference>
<dbReference type="NCBIfam" id="TIGR00327">
    <property type="entry name" value="secE_euk_arch"/>
    <property type="match status" value="1"/>
</dbReference>
<evidence type="ECO:0000256" key="4">
    <source>
        <dbReference type="ARBA" id="ARBA00022692"/>
    </source>
</evidence>
<keyword evidence="7 10" id="KW-1133">Transmembrane helix</keyword>
<dbReference type="SUPFAM" id="SSF103456">
    <property type="entry name" value="Preprotein translocase SecE subunit"/>
    <property type="match status" value="1"/>
</dbReference>
<name>A0A427XVB8_9TREE</name>
<dbReference type="PANTHER" id="PTHR12309">
    <property type="entry name" value="SEC61 GAMMA SUBUNIT"/>
    <property type="match status" value="1"/>
</dbReference>
<keyword evidence="3" id="KW-0813">Transport</keyword>
<dbReference type="HAMAP" id="MF_00422">
    <property type="entry name" value="SecE"/>
    <property type="match status" value="1"/>
</dbReference>
<keyword evidence="8" id="KW-0811">Translocation</keyword>
<dbReference type="InterPro" id="IPR008158">
    <property type="entry name" value="Translocase_Sec61-g"/>
</dbReference>
<comment type="subcellular location">
    <subcellularLocation>
        <location evidence="1">Endoplasmic reticulum membrane</location>
        <topology evidence="1">Single-pass membrane protein</topology>
    </subcellularLocation>
</comment>
<evidence type="ECO:0000256" key="7">
    <source>
        <dbReference type="ARBA" id="ARBA00022989"/>
    </source>
</evidence>
<feature type="transmembrane region" description="Helical" evidence="10">
    <location>
        <begin position="34"/>
        <end position="55"/>
    </location>
</feature>
<evidence type="ECO:0000256" key="8">
    <source>
        <dbReference type="ARBA" id="ARBA00023010"/>
    </source>
</evidence>
<evidence type="ECO:0000313" key="11">
    <source>
        <dbReference type="EMBL" id="RSH82747.1"/>
    </source>
</evidence>
<keyword evidence="4 10" id="KW-0812">Transmembrane</keyword>
<evidence type="ECO:0000256" key="5">
    <source>
        <dbReference type="ARBA" id="ARBA00022824"/>
    </source>
</evidence>
<proteinExistence type="inferred from homology"/>
<reference evidence="11 12" key="1">
    <citation type="submission" date="2018-11" db="EMBL/GenBank/DDBJ databases">
        <title>Genome sequence of Apiotrichum porosum DSM 27194.</title>
        <authorList>
            <person name="Aliyu H."/>
            <person name="Gorte O."/>
            <person name="Ochsenreither K."/>
        </authorList>
    </citation>
    <scope>NUCLEOTIDE SEQUENCE [LARGE SCALE GENOMIC DNA]</scope>
    <source>
        <strain evidence="11 12">DSM 27194</strain>
    </source>
</reference>
<dbReference type="STRING" id="105984.A0A427XVB8"/>
<evidence type="ECO:0000256" key="6">
    <source>
        <dbReference type="ARBA" id="ARBA00022927"/>
    </source>
</evidence>
<dbReference type="OrthoDB" id="2401875at2759"/>
<comment type="similarity">
    <text evidence="2">Belongs to the SecE/SEC61-gamma family.</text>
</comment>
<keyword evidence="5" id="KW-0256">Endoplasmic reticulum</keyword>
<accession>A0A427XVB8</accession>
<gene>
    <name evidence="11" type="primary">SSS1</name>
    <name evidence="11" type="ORF">EHS24_007741</name>
</gene>
<comment type="caution">
    <text evidence="11">The sequence shown here is derived from an EMBL/GenBank/DDBJ whole genome shotgun (WGS) entry which is preliminary data.</text>
</comment>
<sequence length="154" mass="16948">MSESVKDLIEIPSSFFKESTHFINRCVKPNKEEFIQLCRAISIGFCVMGFIGYVVKLIHIPMFVTAANQLASRLFSSLFSPAFACMGADRPLFSLPGVFVGPFRSLRPTATTFSSAAHRVEWADFFDALYTGLSLNHRSRKRDPSGGDGTAAGN</sequence>
<dbReference type="GO" id="GO:0005789">
    <property type="term" value="C:endoplasmic reticulum membrane"/>
    <property type="evidence" value="ECO:0007669"/>
    <property type="project" value="UniProtKB-SubCell"/>
</dbReference>
<keyword evidence="9 10" id="KW-0472">Membrane</keyword>
<dbReference type="AlphaFoldDB" id="A0A427XVB8"/>
<evidence type="ECO:0000256" key="2">
    <source>
        <dbReference type="ARBA" id="ARBA00008274"/>
    </source>
</evidence>
<evidence type="ECO:0000256" key="1">
    <source>
        <dbReference type="ARBA" id="ARBA00004389"/>
    </source>
</evidence>
<keyword evidence="12" id="KW-1185">Reference proteome</keyword>
<evidence type="ECO:0000256" key="3">
    <source>
        <dbReference type="ARBA" id="ARBA00022448"/>
    </source>
</evidence>
<organism evidence="11 12">
    <name type="scientific">Apiotrichum porosum</name>
    <dbReference type="NCBI Taxonomy" id="105984"/>
    <lineage>
        <taxon>Eukaryota</taxon>
        <taxon>Fungi</taxon>
        <taxon>Dikarya</taxon>
        <taxon>Basidiomycota</taxon>
        <taxon>Agaricomycotina</taxon>
        <taxon>Tremellomycetes</taxon>
        <taxon>Trichosporonales</taxon>
        <taxon>Trichosporonaceae</taxon>
        <taxon>Apiotrichum</taxon>
    </lineage>
</organism>
<evidence type="ECO:0000256" key="9">
    <source>
        <dbReference type="ARBA" id="ARBA00023136"/>
    </source>
</evidence>